<dbReference type="Proteomes" id="UP000008311">
    <property type="component" value="Unassembled WGS sequence"/>
</dbReference>
<dbReference type="InterPro" id="IPR046349">
    <property type="entry name" value="C1-like_sf"/>
</dbReference>
<dbReference type="PANTHER" id="PTHR32410">
    <property type="entry name" value="CYSTEINE/HISTIDINE-RICH C1 DOMAIN FAMILY PROTEIN"/>
    <property type="match status" value="1"/>
</dbReference>
<name>B9R7D9_RICCO</name>
<evidence type="ECO:0000256" key="2">
    <source>
        <dbReference type="ARBA" id="ARBA00022737"/>
    </source>
</evidence>
<dbReference type="InterPro" id="IPR053192">
    <property type="entry name" value="Vacuole_Formation_Reg"/>
</dbReference>
<accession>B9R7D9</accession>
<evidence type="ECO:0000256" key="3">
    <source>
        <dbReference type="ARBA" id="ARBA00022833"/>
    </source>
</evidence>
<dbReference type="GO" id="GO:0046872">
    <property type="term" value="F:metal ion binding"/>
    <property type="evidence" value="ECO:0007669"/>
    <property type="project" value="UniProtKB-KW"/>
</dbReference>
<protein>
    <recommendedName>
        <fullName evidence="4">Phorbol-ester/DAG-type domain-containing protein</fullName>
    </recommendedName>
</protein>
<dbReference type="STRING" id="3988.B9R7D9"/>
<dbReference type="InterPro" id="IPR002219">
    <property type="entry name" value="PKC_DAG/PE"/>
</dbReference>
<dbReference type="InterPro" id="IPR004146">
    <property type="entry name" value="DC1"/>
</dbReference>
<proteinExistence type="predicted"/>
<feature type="domain" description="Phorbol-ester/DAG-type" evidence="4">
    <location>
        <begin position="377"/>
        <end position="428"/>
    </location>
</feature>
<organism evidence="5 6">
    <name type="scientific">Ricinus communis</name>
    <name type="common">Castor bean</name>
    <dbReference type="NCBI Taxonomy" id="3988"/>
    <lineage>
        <taxon>Eukaryota</taxon>
        <taxon>Viridiplantae</taxon>
        <taxon>Streptophyta</taxon>
        <taxon>Embryophyta</taxon>
        <taxon>Tracheophyta</taxon>
        <taxon>Spermatophyta</taxon>
        <taxon>Magnoliopsida</taxon>
        <taxon>eudicotyledons</taxon>
        <taxon>Gunneridae</taxon>
        <taxon>Pentapetalae</taxon>
        <taxon>rosids</taxon>
        <taxon>fabids</taxon>
        <taxon>Malpighiales</taxon>
        <taxon>Euphorbiaceae</taxon>
        <taxon>Acalyphoideae</taxon>
        <taxon>Acalypheae</taxon>
        <taxon>Ricinus</taxon>
    </lineage>
</organism>
<gene>
    <name evidence="5" type="ORF">RCOM_1590900</name>
</gene>
<evidence type="ECO:0000259" key="4">
    <source>
        <dbReference type="PROSITE" id="PS50081"/>
    </source>
</evidence>
<dbReference type="SUPFAM" id="SSF57889">
    <property type="entry name" value="Cysteine-rich domain"/>
    <property type="match status" value="3"/>
</dbReference>
<keyword evidence="3" id="KW-0862">Zinc</keyword>
<keyword evidence="6" id="KW-1185">Reference proteome</keyword>
<keyword evidence="1" id="KW-0479">Metal-binding</keyword>
<dbReference type="Pfam" id="PF03107">
    <property type="entry name" value="C1_2"/>
    <property type="match status" value="3"/>
</dbReference>
<evidence type="ECO:0000256" key="1">
    <source>
        <dbReference type="ARBA" id="ARBA00022723"/>
    </source>
</evidence>
<dbReference type="AlphaFoldDB" id="B9R7D9"/>
<dbReference type="Gene3D" id="3.30.60.20">
    <property type="match status" value="1"/>
</dbReference>
<keyword evidence="2" id="KW-0677">Repeat</keyword>
<sequence length="431" mass="49035">MEPQNDEVQKVEELQLPLIIAIENGSGSSSNSKIAHELAMFIKCPLIDENDISQALREVSLTTSNSRATNFPDELAQNLPFEAICQLVSTQLSLKIKVIMKTLLSSPARIVRLDELARSFGARLIIIDRKTGDQQYDDYDIQDVLKLYVDMDSFDANKVVSDISSKLSDTENYQVPKDNLASTTSFKPSLQDDVVVEENESYRKMKQPTNDHVHSLTLFEKPRKDKLVCKSCKEVISSSCYQCVVCDEFILHKSCAESAANVKVLSQNRPPFLKSMKPHYDFKEKHKCSNCEEFSYDCCDCLLQTHLNHGFLPTVLYHSQHQHLLNFVIMPLKYNYQYLCCACGKLGNSVSYKCFDCNFDVHVKCFLPGTIQLQNDQHRLSLTSQDDSGEYYCDICDREGDLGQLFYQCEDCDFAIHVKCLPELSQSTTTF</sequence>
<dbReference type="EMBL" id="EQ973772">
    <property type="protein sequence ID" value="EEF52419.1"/>
    <property type="molecule type" value="Genomic_DNA"/>
</dbReference>
<reference evidence="6" key="1">
    <citation type="journal article" date="2010" name="Nat. Biotechnol.">
        <title>Draft genome sequence of the oilseed species Ricinus communis.</title>
        <authorList>
            <person name="Chan A.P."/>
            <person name="Crabtree J."/>
            <person name="Zhao Q."/>
            <person name="Lorenzi H."/>
            <person name="Orvis J."/>
            <person name="Puiu D."/>
            <person name="Melake-Berhan A."/>
            <person name="Jones K.M."/>
            <person name="Redman J."/>
            <person name="Chen G."/>
            <person name="Cahoon E.B."/>
            <person name="Gedil M."/>
            <person name="Stanke M."/>
            <person name="Haas B.J."/>
            <person name="Wortman J.R."/>
            <person name="Fraser-Liggett C.M."/>
            <person name="Ravel J."/>
            <person name="Rabinowicz P.D."/>
        </authorList>
    </citation>
    <scope>NUCLEOTIDE SEQUENCE [LARGE SCALE GENOMIC DNA]</scope>
    <source>
        <strain evidence="6">cv. Hale</strain>
    </source>
</reference>
<evidence type="ECO:0000313" key="5">
    <source>
        <dbReference type="EMBL" id="EEF52419.1"/>
    </source>
</evidence>
<dbReference type="PROSITE" id="PS50081">
    <property type="entry name" value="ZF_DAG_PE_2"/>
    <property type="match status" value="1"/>
</dbReference>
<dbReference type="InParanoid" id="B9R7D9"/>
<evidence type="ECO:0000313" key="6">
    <source>
        <dbReference type="Proteomes" id="UP000008311"/>
    </source>
</evidence>
<dbReference type="PANTHER" id="PTHR32410:SF163">
    <property type="entry name" value="DC1 DOMAIN-CONTAINING PROTEIN"/>
    <property type="match status" value="1"/>
</dbReference>